<feature type="domain" description="Alpha/beta hydrolase fold-3" evidence="2">
    <location>
        <begin position="73"/>
        <end position="271"/>
    </location>
</feature>
<dbReference type="Proteomes" id="UP001067235">
    <property type="component" value="Unassembled WGS sequence"/>
</dbReference>
<protein>
    <submittedName>
        <fullName evidence="3">Alpha/beta hydrolase</fullName>
    </submittedName>
</protein>
<name>A0ABT4MPQ1_GORRU</name>
<accession>A0ABT4MPQ1</accession>
<evidence type="ECO:0000313" key="3">
    <source>
        <dbReference type="EMBL" id="MCZ4548650.1"/>
    </source>
</evidence>
<dbReference type="Gene3D" id="3.40.50.1820">
    <property type="entry name" value="alpha/beta hydrolase"/>
    <property type="match status" value="1"/>
</dbReference>
<dbReference type="GO" id="GO:0016787">
    <property type="term" value="F:hydrolase activity"/>
    <property type="evidence" value="ECO:0007669"/>
    <property type="project" value="UniProtKB-KW"/>
</dbReference>
<dbReference type="EMBL" id="JAPWIE010000001">
    <property type="protein sequence ID" value="MCZ4548650.1"/>
    <property type="molecule type" value="Genomic_DNA"/>
</dbReference>
<dbReference type="InterPro" id="IPR029058">
    <property type="entry name" value="AB_hydrolase_fold"/>
</dbReference>
<dbReference type="RefSeq" id="WP_094647389.1">
    <property type="nucleotide sequence ID" value="NZ_JAPWIE010000001.1"/>
</dbReference>
<dbReference type="PANTHER" id="PTHR48081:SF8">
    <property type="entry name" value="ALPHA_BETA HYDROLASE FOLD-3 DOMAIN-CONTAINING PROTEIN-RELATED"/>
    <property type="match status" value="1"/>
</dbReference>
<proteinExistence type="predicted"/>
<organism evidence="3 4">
    <name type="scientific">Gordonia rubripertincta</name>
    <name type="common">Rhodococcus corallinus</name>
    <dbReference type="NCBI Taxonomy" id="36822"/>
    <lineage>
        <taxon>Bacteria</taxon>
        <taxon>Bacillati</taxon>
        <taxon>Actinomycetota</taxon>
        <taxon>Actinomycetes</taxon>
        <taxon>Mycobacteriales</taxon>
        <taxon>Gordoniaceae</taxon>
        <taxon>Gordonia</taxon>
    </lineage>
</organism>
<dbReference type="InterPro" id="IPR050300">
    <property type="entry name" value="GDXG_lipolytic_enzyme"/>
</dbReference>
<gene>
    <name evidence="3" type="ORF">O4213_01555</name>
</gene>
<dbReference type="SUPFAM" id="SSF53474">
    <property type="entry name" value="alpha/beta-Hydrolases"/>
    <property type="match status" value="1"/>
</dbReference>
<evidence type="ECO:0000313" key="4">
    <source>
        <dbReference type="Proteomes" id="UP001067235"/>
    </source>
</evidence>
<keyword evidence="1 3" id="KW-0378">Hydrolase</keyword>
<reference evidence="3" key="1">
    <citation type="submission" date="2022-12" db="EMBL/GenBank/DDBJ databases">
        <authorList>
            <person name="Krivoruchko A.V."/>
            <person name="Elkin A."/>
        </authorList>
    </citation>
    <scope>NUCLEOTIDE SEQUENCE</scope>
    <source>
        <strain evidence="3">IEGM 1388</strain>
    </source>
</reference>
<comment type="caution">
    <text evidence="3">The sequence shown here is derived from an EMBL/GenBank/DDBJ whole genome shotgun (WGS) entry which is preliminary data.</text>
</comment>
<evidence type="ECO:0000256" key="1">
    <source>
        <dbReference type="ARBA" id="ARBA00022801"/>
    </source>
</evidence>
<dbReference type="Pfam" id="PF07859">
    <property type="entry name" value="Abhydrolase_3"/>
    <property type="match status" value="1"/>
</dbReference>
<keyword evidence="4" id="KW-1185">Reference proteome</keyword>
<sequence>MSIQMKALSALLRFQTYRRGDTAASVRAYINRTKVAATPPADLRESHIVTQRLIAGFPTYRVISRTAGTDSTVLYLYGGGYVSEIGPGHWTLIGQLADAGIQVEVPIYGLAPRYDHHDADEFLTAVYQRVIAENPGRPISFVGDSAGGGLALVLAQTAAKLQLPPPDRLILISPWLDLSLSNPRIGPVERRDPWLSRITLDMAARAWAPNTMLTHSSVSPIYGDLSNLAPTDLHIGTHDLLYPDAVRFQELAAAAGSEVRLHTCPSGLHIYPLTPTPEGRAATRDIIESLQMA</sequence>
<dbReference type="PANTHER" id="PTHR48081">
    <property type="entry name" value="AB HYDROLASE SUPERFAMILY PROTEIN C4A8.06C"/>
    <property type="match status" value="1"/>
</dbReference>
<dbReference type="InterPro" id="IPR013094">
    <property type="entry name" value="AB_hydrolase_3"/>
</dbReference>
<evidence type="ECO:0000259" key="2">
    <source>
        <dbReference type="Pfam" id="PF07859"/>
    </source>
</evidence>